<protein>
    <recommendedName>
        <fullName evidence="7">Ectonucleoside triphosphate diphosphohydrolase 6</fullName>
    </recommendedName>
</protein>
<evidence type="ECO:0008006" key="7">
    <source>
        <dbReference type="Google" id="ProtNLM"/>
    </source>
</evidence>
<keyword evidence="4" id="KW-1133">Transmembrane helix</keyword>
<reference evidence="5 6" key="1">
    <citation type="submission" date="2019-06" db="EMBL/GenBank/DDBJ databases">
        <title>Draft genomes of female and male turbot (Scophthalmus maximus).</title>
        <authorList>
            <person name="Xu H."/>
            <person name="Xu X.-W."/>
            <person name="Shao C."/>
            <person name="Chen S."/>
        </authorList>
    </citation>
    <scope>NUCLEOTIDE SEQUENCE [LARGE SCALE GENOMIC DNA]</scope>
    <source>
        <strain evidence="5">Ysfricsl-2016a</strain>
        <tissue evidence="5">Blood</tissue>
    </source>
</reference>
<evidence type="ECO:0000313" key="5">
    <source>
        <dbReference type="EMBL" id="KAF0027917.1"/>
    </source>
</evidence>
<dbReference type="PANTHER" id="PTHR11782:SF99">
    <property type="entry name" value="ECTONUCLEOSIDE TRIPHOSPHATE DIPHOSPHOHYDROLASE 6"/>
    <property type="match status" value="1"/>
</dbReference>
<dbReference type="InterPro" id="IPR015943">
    <property type="entry name" value="WD40/YVTN_repeat-like_dom_sf"/>
</dbReference>
<keyword evidence="4" id="KW-0472">Membrane</keyword>
<name>A0A6A4S4E3_SCOMX</name>
<dbReference type="Gene3D" id="3.30.420.150">
    <property type="entry name" value="Exopolyphosphatase. Domain 2"/>
    <property type="match status" value="1"/>
</dbReference>
<dbReference type="GO" id="GO:0005794">
    <property type="term" value="C:Golgi apparatus"/>
    <property type="evidence" value="ECO:0007669"/>
    <property type="project" value="TreeGrafter"/>
</dbReference>
<feature type="region of interest" description="Disordered" evidence="3">
    <location>
        <begin position="187"/>
        <end position="221"/>
    </location>
</feature>
<dbReference type="SUPFAM" id="SSF50978">
    <property type="entry name" value="WD40 repeat-like"/>
    <property type="match status" value="1"/>
</dbReference>
<gene>
    <name evidence="5" type="ORF">F2P81_020658</name>
</gene>
<dbReference type="Gene3D" id="2.130.10.10">
    <property type="entry name" value="YVTN repeat-like/Quinoprotein amine dehydrogenase"/>
    <property type="match status" value="1"/>
</dbReference>
<dbReference type="InterPro" id="IPR036322">
    <property type="entry name" value="WD40_repeat_dom_sf"/>
</dbReference>
<evidence type="ECO:0000256" key="3">
    <source>
        <dbReference type="SAM" id="MobiDB-lite"/>
    </source>
</evidence>
<feature type="transmembrane region" description="Helical" evidence="4">
    <location>
        <begin position="33"/>
        <end position="50"/>
    </location>
</feature>
<proteinExistence type="inferred from homology"/>
<dbReference type="GO" id="GO:0016787">
    <property type="term" value="F:hydrolase activity"/>
    <property type="evidence" value="ECO:0007669"/>
    <property type="project" value="UniProtKB-KW"/>
</dbReference>
<comment type="similarity">
    <text evidence="1">Belongs to the GDA1/CD39 NTPase family.</text>
</comment>
<accession>A0A6A4S4E3</accession>
<evidence type="ECO:0000256" key="4">
    <source>
        <dbReference type="SAM" id="Phobius"/>
    </source>
</evidence>
<evidence type="ECO:0000256" key="1">
    <source>
        <dbReference type="ARBA" id="ARBA00009283"/>
    </source>
</evidence>
<dbReference type="Proteomes" id="UP000438429">
    <property type="component" value="Unassembled WGS sequence"/>
</dbReference>
<sequence>MRPIRAAGCDDITTCCGSLVAPTHYEVMKRPKLAGVFLFVSCLLVYLMFVKRHYAVFSPDAASPPSHHRHAAHQDADDTSASDAGRSFQYGIMFDAGSTGTRIHVFKFQIDDNGTVQTPIQAPSLAHETFRAIKPGLSAYADDPEKLHLIKSVSLGRDSQLSCPVLIRDPGAVGGGEVQCPSVALDQDPGGPEGHGWTPPAARRQGLGAAGPGEGAVPPVPLPVRRRQRVHHGRDGRRVRVFDLRAGSSVASLYAHHLGVTSVQADDWKIVSGGGEGLVCVWEMRMGAKLWEMHNRHPVRHVRFDTSTLVTANVPDDKSPRGACITDDDLTAHRRHRGVICHYDFSEDALSQENILPICRSDYIGSHGYNYNISLTVPYDRKTLQTSPIDYIRSFQMFNNTHTVYTHSYLGLGLMSARLAVLGGVDASPQYSGSWEHADVVYTVKGQKAGEPVYEACLTKVEKVLYRKVMKASEAADVEFYAFSYYYDRAVDVGVIEDGGYIRVSDYTDAALRVCGGLSVSPQSPFLCLDLVYISVLLQELGFPPHKQFKLARTINQVETSWALGATFHYIESLKGH</sequence>
<evidence type="ECO:0000256" key="2">
    <source>
        <dbReference type="ARBA" id="ARBA00022801"/>
    </source>
</evidence>
<dbReference type="Pfam" id="PF01150">
    <property type="entry name" value="GDA1_CD39"/>
    <property type="match status" value="1"/>
</dbReference>
<keyword evidence="2" id="KW-0378">Hydrolase</keyword>
<dbReference type="PANTHER" id="PTHR11782">
    <property type="entry name" value="ADENOSINE/GUANOSINE DIPHOSPHATASE"/>
    <property type="match status" value="1"/>
</dbReference>
<dbReference type="InterPro" id="IPR000407">
    <property type="entry name" value="GDA1_CD39_NTPase"/>
</dbReference>
<dbReference type="EMBL" id="VEVO01000018">
    <property type="protein sequence ID" value="KAF0027917.1"/>
    <property type="molecule type" value="Genomic_DNA"/>
</dbReference>
<evidence type="ECO:0000313" key="6">
    <source>
        <dbReference type="Proteomes" id="UP000438429"/>
    </source>
</evidence>
<dbReference type="Gene3D" id="3.30.420.40">
    <property type="match status" value="1"/>
</dbReference>
<organism evidence="5 6">
    <name type="scientific">Scophthalmus maximus</name>
    <name type="common">Turbot</name>
    <name type="synonym">Psetta maxima</name>
    <dbReference type="NCBI Taxonomy" id="52904"/>
    <lineage>
        <taxon>Eukaryota</taxon>
        <taxon>Metazoa</taxon>
        <taxon>Chordata</taxon>
        <taxon>Craniata</taxon>
        <taxon>Vertebrata</taxon>
        <taxon>Euteleostomi</taxon>
        <taxon>Actinopterygii</taxon>
        <taxon>Neopterygii</taxon>
        <taxon>Teleostei</taxon>
        <taxon>Neoteleostei</taxon>
        <taxon>Acanthomorphata</taxon>
        <taxon>Carangaria</taxon>
        <taxon>Pleuronectiformes</taxon>
        <taxon>Pleuronectoidei</taxon>
        <taxon>Scophthalmidae</taxon>
        <taxon>Scophthalmus</taxon>
    </lineage>
</organism>
<comment type="caution">
    <text evidence="5">The sequence shown here is derived from an EMBL/GenBank/DDBJ whole genome shotgun (WGS) entry which is preliminary data.</text>
</comment>
<keyword evidence="4" id="KW-0812">Transmembrane</keyword>
<dbReference type="AlphaFoldDB" id="A0A6A4S4E3"/>